<gene>
    <name evidence="6" type="ORF">EHS15_17335</name>
</gene>
<evidence type="ECO:0000256" key="2">
    <source>
        <dbReference type="ARBA" id="ARBA00023125"/>
    </source>
</evidence>
<dbReference type="EMBL" id="RQHW01000078">
    <property type="protein sequence ID" value="TGN17302.1"/>
    <property type="molecule type" value="Genomic_DNA"/>
</dbReference>
<dbReference type="GO" id="GO:0000976">
    <property type="term" value="F:transcription cis-regulatory region binding"/>
    <property type="evidence" value="ECO:0007669"/>
    <property type="project" value="TreeGrafter"/>
</dbReference>
<keyword evidence="3" id="KW-0804">Transcription</keyword>
<dbReference type="PANTHER" id="PTHR30055:SF234">
    <property type="entry name" value="HTH-TYPE TRANSCRIPTIONAL REGULATOR BETI"/>
    <property type="match status" value="1"/>
</dbReference>
<dbReference type="RefSeq" id="WP_135761856.1">
    <property type="nucleotide sequence ID" value="NZ_RQHW01000078.1"/>
</dbReference>
<dbReference type="OrthoDB" id="9812993at2"/>
<keyword evidence="1" id="KW-0805">Transcription regulation</keyword>
<feature type="DNA-binding region" description="H-T-H motif" evidence="4">
    <location>
        <begin position="40"/>
        <end position="59"/>
    </location>
</feature>
<protein>
    <submittedName>
        <fullName evidence="6">TetR/AcrR family transcriptional regulator</fullName>
    </submittedName>
</protein>
<feature type="domain" description="HTH tetR-type" evidence="5">
    <location>
        <begin position="17"/>
        <end position="77"/>
    </location>
</feature>
<dbReference type="PANTHER" id="PTHR30055">
    <property type="entry name" value="HTH-TYPE TRANSCRIPTIONAL REGULATOR RUTR"/>
    <property type="match status" value="1"/>
</dbReference>
<dbReference type="Proteomes" id="UP000298058">
    <property type="component" value="Unassembled WGS sequence"/>
</dbReference>
<sequence length="212" mass="24644">MKKKVSPRKSPQQSRSKERYQKILDTAFDLLSEFGYDALTTDLIAERSGISVGSIYQFFPNKEAIVYTHAETCYLNLHDHFFGLIREEMKTRKKFDSKLIDVTLNAFARTLEEVKGYHLVESILYTHPELLLLDQKSNERFANSLAKILFLPLFPNLSKERATHVALITVETVDSIFKSIYREPGRSKQKEKKIVDELKLFLLAYFEKLSKN</sequence>
<evidence type="ECO:0000313" key="6">
    <source>
        <dbReference type="EMBL" id="TGN17302.1"/>
    </source>
</evidence>
<dbReference type="InterPro" id="IPR050109">
    <property type="entry name" value="HTH-type_TetR-like_transc_reg"/>
</dbReference>
<dbReference type="AlphaFoldDB" id="A0A4R9LU86"/>
<name>A0A4R9LU86_9LEPT</name>
<keyword evidence="2 4" id="KW-0238">DNA-binding</keyword>
<comment type="caution">
    <text evidence="6">The sequence shown here is derived from an EMBL/GenBank/DDBJ whole genome shotgun (WGS) entry which is preliminary data.</text>
</comment>
<evidence type="ECO:0000256" key="3">
    <source>
        <dbReference type="ARBA" id="ARBA00023163"/>
    </source>
</evidence>
<dbReference type="Gene3D" id="1.10.357.10">
    <property type="entry name" value="Tetracycline Repressor, domain 2"/>
    <property type="match status" value="1"/>
</dbReference>
<dbReference type="InterPro" id="IPR001647">
    <property type="entry name" value="HTH_TetR"/>
</dbReference>
<keyword evidence="7" id="KW-1185">Reference proteome</keyword>
<dbReference type="PRINTS" id="PR00455">
    <property type="entry name" value="HTHTETR"/>
</dbReference>
<dbReference type="InterPro" id="IPR023772">
    <property type="entry name" value="DNA-bd_HTH_TetR-type_CS"/>
</dbReference>
<evidence type="ECO:0000256" key="4">
    <source>
        <dbReference type="PROSITE-ProRule" id="PRU00335"/>
    </source>
</evidence>
<reference evidence="6" key="1">
    <citation type="journal article" date="2019" name="PLoS Negl. Trop. Dis.">
        <title>Revisiting the worldwide diversity of Leptospira species in the environment.</title>
        <authorList>
            <person name="Vincent A.T."/>
            <person name="Schiettekatte O."/>
            <person name="Bourhy P."/>
            <person name="Veyrier F.J."/>
            <person name="Picardeau M."/>
        </authorList>
    </citation>
    <scope>NUCLEOTIDE SEQUENCE [LARGE SCALE GENOMIC DNA]</scope>
    <source>
        <strain evidence="6">201300427</strain>
    </source>
</reference>
<dbReference type="PROSITE" id="PS01081">
    <property type="entry name" value="HTH_TETR_1"/>
    <property type="match status" value="1"/>
</dbReference>
<dbReference type="PROSITE" id="PS50977">
    <property type="entry name" value="HTH_TETR_2"/>
    <property type="match status" value="1"/>
</dbReference>
<dbReference type="SUPFAM" id="SSF46689">
    <property type="entry name" value="Homeodomain-like"/>
    <property type="match status" value="1"/>
</dbReference>
<evidence type="ECO:0000256" key="1">
    <source>
        <dbReference type="ARBA" id="ARBA00023015"/>
    </source>
</evidence>
<evidence type="ECO:0000259" key="5">
    <source>
        <dbReference type="PROSITE" id="PS50977"/>
    </source>
</evidence>
<evidence type="ECO:0000313" key="7">
    <source>
        <dbReference type="Proteomes" id="UP000298058"/>
    </source>
</evidence>
<dbReference type="InterPro" id="IPR009057">
    <property type="entry name" value="Homeodomain-like_sf"/>
</dbReference>
<proteinExistence type="predicted"/>
<dbReference type="Pfam" id="PF00440">
    <property type="entry name" value="TetR_N"/>
    <property type="match status" value="1"/>
</dbReference>
<accession>A0A4R9LU86</accession>
<dbReference type="GO" id="GO:0003700">
    <property type="term" value="F:DNA-binding transcription factor activity"/>
    <property type="evidence" value="ECO:0007669"/>
    <property type="project" value="TreeGrafter"/>
</dbReference>
<organism evidence="6 7">
    <name type="scientific">Leptospira idonii</name>
    <dbReference type="NCBI Taxonomy" id="1193500"/>
    <lineage>
        <taxon>Bacteria</taxon>
        <taxon>Pseudomonadati</taxon>
        <taxon>Spirochaetota</taxon>
        <taxon>Spirochaetia</taxon>
        <taxon>Leptospirales</taxon>
        <taxon>Leptospiraceae</taxon>
        <taxon>Leptospira</taxon>
    </lineage>
</organism>